<dbReference type="AlphaFoldDB" id="A0A919BLW0"/>
<name>A0A919BLW0_9GAMM</name>
<evidence type="ECO:0008006" key="4">
    <source>
        <dbReference type="Google" id="ProtNLM"/>
    </source>
</evidence>
<dbReference type="Proteomes" id="UP000623842">
    <property type="component" value="Unassembled WGS sequence"/>
</dbReference>
<gene>
    <name evidence="2" type="ORF">GCM10017161_30600</name>
</gene>
<accession>A0A919BLW0</accession>
<keyword evidence="3" id="KW-1185">Reference proteome</keyword>
<feature type="transmembrane region" description="Helical" evidence="1">
    <location>
        <begin position="7"/>
        <end position="26"/>
    </location>
</feature>
<reference evidence="2" key="1">
    <citation type="journal article" date="2014" name="Int. J. Syst. Evol. Microbiol.">
        <title>Complete genome sequence of Corynebacterium casei LMG S-19264T (=DSM 44701T), isolated from a smear-ripened cheese.</title>
        <authorList>
            <consortium name="US DOE Joint Genome Institute (JGI-PGF)"/>
            <person name="Walter F."/>
            <person name="Albersmeier A."/>
            <person name="Kalinowski J."/>
            <person name="Ruckert C."/>
        </authorList>
    </citation>
    <scope>NUCLEOTIDE SEQUENCE</scope>
    <source>
        <strain evidence="2">KCTC 42731</strain>
    </source>
</reference>
<evidence type="ECO:0000313" key="2">
    <source>
        <dbReference type="EMBL" id="GHF99914.1"/>
    </source>
</evidence>
<evidence type="ECO:0000313" key="3">
    <source>
        <dbReference type="Proteomes" id="UP000623842"/>
    </source>
</evidence>
<proteinExistence type="predicted"/>
<protein>
    <recommendedName>
        <fullName evidence="4">DUF4340 domain-containing protein</fullName>
    </recommendedName>
</protein>
<dbReference type="RefSeq" id="WP_189772355.1">
    <property type="nucleotide sequence ID" value="NZ_BNCK01000007.1"/>
</dbReference>
<keyword evidence="1" id="KW-1133">Transmembrane helix</keyword>
<sequence length="160" mass="18447">MVKLSRAGWNNVIIFGVLAFILIINATHDNVFENKTDQQQVRLFPANPVILTLSINEHFLVERKGQGWQANRDTLSVQALNQMMNSWRQLAPEHLITPVELDKQLGLLVEVVLANSNEAMRLKLFMEGEQLLVYREHDHAWFVLAPQFFNQLVPAEIFNE</sequence>
<organism evidence="2 3">
    <name type="scientific">Thalassotalea marina</name>
    <dbReference type="NCBI Taxonomy" id="1673741"/>
    <lineage>
        <taxon>Bacteria</taxon>
        <taxon>Pseudomonadati</taxon>
        <taxon>Pseudomonadota</taxon>
        <taxon>Gammaproteobacteria</taxon>
        <taxon>Alteromonadales</taxon>
        <taxon>Colwelliaceae</taxon>
        <taxon>Thalassotalea</taxon>
    </lineage>
</organism>
<reference evidence="2" key="2">
    <citation type="submission" date="2020-09" db="EMBL/GenBank/DDBJ databases">
        <authorList>
            <person name="Sun Q."/>
            <person name="Kim S."/>
        </authorList>
    </citation>
    <scope>NUCLEOTIDE SEQUENCE</scope>
    <source>
        <strain evidence="2">KCTC 42731</strain>
    </source>
</reference>
<keyword evidence="1" id="KW-0472">Membrane</keyword>
<comment type="caution">
    <text evidence="2">The sequence shown here is derived from an EMBL/GenBank/DDBJ whole genome shotgun (WGS) entry which is preliminary data.</text>
</comment>
<evidence type="ECO:0000256" key="1">
    <source>
        <dbReference type="SAM" id="Phobius"/>
    </source>
</evidence>
<keyword evidence="1" id="KW-0812">Transmembrane</keyword>
<dbReference type="EMBL" id="BNCK01000007">
    <property type="protein sequence ID" value="GHF99914.1"/>
    <property type="molecule type" value="Genomic_DNA"/>
</dbReference>